<proteinExistence type="predicted"/>
<dbReference type="EMBL" id="JAPDRL010000062">
    <property type="protein sequence ID" value="KAJ9660886.1"/>
    <property type="molecule type" value="Genomic_DNA"/>
</dbReference>
<keyword evidence="3" id="KW-1185">Reference proteome</keyword>
<name>A0ABQ9NLT3_9PEZI</name>
<dbReference type="PANTHER" id="PTHR35519:SF2">
    <property type="entry name" value="PH DOMAIN PROTEIN"/>
    <property type="match status" value="1"/>
</dbReference>
<comment type="caution">
    <text evidence="2">The sequence shown here is derived from an EMBL/GenBank/DDBJ whole genome shotgun (WGS) entry which is preliminary data.</text>
</comment>
<accession>A0ABQ9NLT3</accession>
<dbReference type="PANTHER" id="PTHR35519">
    <property type="entry name" value="MEMBRANE PROTEINS"/>
    <property type="match status" value="1"/>
</dbReference>
<protein>
    <recommendedName>
        <fullName evidence="4">PH domain-containing protein</fullName>
    </recommendedName>
</protein>
<feature type="compositionally biased region" description="Gly residues" evidence="1">
    <location>
        <begin position="247"/>
        <end position="257"/>
    </location>
</feature>
<dbReference type="Pfam" id="PF13430">
    <property type="entry name" value="DUF4112"/>
    <property type="match status" value="1"/>
</dbReference>
<evidence type="ECO:0008006" key="4">
    <source>
        <dbReference type="Google" id="ProtNLM"/>
    </source>
</evidence>
<dbReference type="InterPro" id="IPR025187">
    <property type="entry name" value="DUF4112"/>
</dbReference>
<feature type="region of interest" description="Disordered" evidence="1">
    <location>
        <begin position="174"/>
        <end position="257"/>
    </location>
</feature>
<evidence type="ECO:0000256" key="1">
    <source>
        <dbReference type="SAM" id="MobiDB-lite"/>
    </source>
</evidence>
<organism evidence="2 3">
    <name type="scientific">Coniosporium apollinis</name>
    <dbReference type="NCBI Taxonomy" id="61459"/>
    <lineage>
        <taxon>Eukaryota</taxon>
        <taxon>Fungi</taxon>
        <taxon>Dikarya</taxon>
        <taxon>Ascomycota</taxon>
        <taxon>Pezizomycotina</taxon>
        <taxon>Dothideomycetes</taxon>
        <taxon>Dothideomycetes incertae sedis</taxon>
        <taxon>Coniosporium</taxon>
    </lineage>
</organism>
<gene>
    <name evidence="2" type="ORF">H2201_006778</name>
</gene>
<evidence type="ECO:0000313" key="3">
    <source>
        <dbReference type="Proteomes" id="UP001172684"/>
    </source>
</evidence>
<sequence length="257" mass="28355">MATLVGKYAAKKMLGKQMEKYRQKDPVGRTDPYFVYVEDPKKPGKMKKMKKQVPDYIPAHDAEILANMRKRSYALDCCLFSLFGIRFGWSSVIGLIPAAGDVIDAVLALLLIRSCMKVECGLGGTTLCWMFLNVFLDFTVGLVPFVGDLVDAAFKANTKNVLLLEDRLDEAYRPGGKKDKKLKEDKKNPSPAAAVLEPFSDDEAERLPQYSTDGPSEPRRPEPARQPADTRGGAVPGGRYQSDLEAGRGGTGRNGRY</sequence>
<dbReference type="Proteomes" id="UP001172684">
    <property type="component" value="Unassembled WGS sequence"/>
</dbReference>
<reference evidence="2" key="1">
    <citation type="submission" date="2022-10" db="EMBL/GenBank/DDBJ databases">
        <title>Culturing micro-colonial fungi from biological soil crusts in the Mojave desert and describing Neophaeococcomyces mojavensis, and introducing the new genera and species Taxawa tesnikishii.</title>
        <authorList>
            <person name="Kurbessoian T."/>
            <person name="Stajich J.E."/>
        </authorList>
    </citation>
    <scope>NUCLEOTIDE SEQUENCE</scope>
    <source>
        <strain evidence="2">TK_1</strain>
    </source>
</reference>
<evidence type="ECO:0000313" key="2">
    <source>
        <dbReference type="EMBL" id="KAJ9660886.1"/>
    </source>
</evidence>